<evidence type="ECO:0000313" key="1">
    <source>
        <dbReference type="EMBL" id="VDN21749.1"/>
    </source>
</evidence>
<proteinExistence type="predicted"/>
<keyword evidence="2" id="KW-1185">Reference proteome</keyword>
<dbReference type="AlphaFoldDB" id="A0A3P7PQJ9"/>
<evidence type="ECO:0008006" key="3">
    <source>
        <dbReference type="Google" id="ProtNLM"/>
    </source>
</evidence>
<dbReference type="OrthoDB" id="10264182at2759"/>
<dbReference type="Gene3D" id="3.30.420.40">
    <property type="match status" value="1"/>
</dbReference>
<gene>
    <name evidence="1" type="ORF">CGOC_LOCUS9126</name>
</gene>
<name>A0A3P7PQJ9_CYLGO</name>
<protein>
    <recommendedName>
        <fullName evidence="3">Carbohydrate kinase FGGY N-terminal domain-containing protein</fullName>
    </recommendedName>
</protein>
<dbReference type="EMBL" id="UYRV01105908">
    <property type="protein sequence ID" value="VDN21749.1"/>
    <property type="molecule type" value="Genomic_DNA"/>
</dbReference>
<accession>A0A3P7PQJ9</accession>
<sequence>MYPGDPTAPELPKSTSNHVFPGYGMRTLCELASHSSFDPERHWDRCGNIMDYFACYLTGSDEVLMSNHNAYCWGYSTDLEWNREILPYTPDWIELPKIVRTDAGTFVKLGDCRLEGLENIPVSVAYADLTGYLILGTSAQLCFVLPDDAELPKLPVTTHVFPFAKGLTLVAAASMNGGNTLDAFLAMIQRWCSEASGKDCTCQLDKGHIFSGVDKATSLHNAEQNRIPDVNALFTKERGSEDKGVDIIGLKTDTSLTEMLIGICRGVIYNLFSLIPSELLVSYGVKKLYLIGTAKNDRFLVHIKEYLREHNSDVELHLAETDTSAAYGVAL</sequence>
<dbReference type="Proteomes" id="UP000271889">
    <property type="component" value="Unassembled WGS sequence"/>
</dbReference>
<organism evidence="1 2">
    <name type="scientific">Cylicostephanus goldi</name>
    <name type="common">Nematode worm</name>
    <dbReference type="NCBI Taxonomy" id="71465"/>
    <lineage>
        <taxon>Eukaryota</taxon>
        <taxon>Metazoa</taxon>
        <taxon>Ecdysozoa</taxon>
        <taxon>Nematoda</taxon>
        <taxon>Chromadorea</taxon>
        <taxon>Rhabditida</taxon>
        <taxon>Rhabditina</taxon>
        <taxon>Rhabditomorpha</taxon>
        <taxon>Strongyloidea</taxon>
        <taxon>Strongylidae</taxon>
        <taxon>Cylicostephanus</taxon>
    </lineage>
</organism>
<evidence type="ECO:0000313" key="2">
    <source>
        <dbReference type="Proteomes" id="UP000271889"/>
    </source>
</evidence>
<reference evidence="1 2" key="1">
    <citation type="submission" date="2018-11" db="EMBL/GenBank/DDBJ databases">
        <authorList>
            <consortium name="Pathogen Informatics"/>
        </authorList>
    </citation>
    <scope>NUCLEOTIDE SEQUENCE [LARGE SCALE GENOMIC DNA]</scope>
</reference>